<dbReference type="GO" id="GO:0006631">
    <property type="term" value="P:fatty acid metabolic process"/>
    <property type="evidence" value="ECO:0007669"/>
    <property type="project" value="TreeGrafter"/>
</dbReference>
<organism evidence="3 4">
    <name type="scientific">Pristionchus mayeri</name>
    <dbReference type="NCBI Taxonomy" id="1317129"/>
    <lineage>
        <taxon>Eukaryota</taxon>
        <taxon>Metazoa</taxon>
        <taxon>Ecdysozoa</taxon>
        <taxon>Nematoda</taxon>
        <taxon>Chromadorea</taxon>
        <taxon>Rhabditida</taxon>
        <taxon>Rhabditina</taxon>
        <taxon>Diplogasteromorpha</taxon>
        <taxon>Diplogasteroidea</taxon>
        <taxon>Neodiplogasteridae</taxon>
        <taxon>Pristionchus</taxon>
    </lineage>
</organism>
<keyword evidence="4" id="KW-1185">Reference proteome</keyword>
<dbReference type="Gene3D" id="3.30.559.70">
    <property type="entry name" value="Choline/Carnitine o-acyltransferase, domain 2"/>
    <property type="match status" value="1"/>
</dbReference>
<name>A0AAN5CL38_9BILA</name>
<evidence type="ECO:0000313" key="3">
    <source>
        <dbReference type="EMBL" id="GMR46361.1"/>
    </source>
</evidence>
<dbReference type="InterPro" id="IPR000542">
    <property type="entry name" value="Carn_acyl_trans"/>
</dbReference>
<dbReference type="Proteomes" id="UP001328107">
    <property type="component" value="Unassembled WGS sequence"/>
</dbReference>
<feature type="non-terminal residue" evidence="3">
    <location>
        <position position="1"/>
    </location>
</feature>
<sequence>NSSVGAVDFRGPVEATQAFRAAMIAYVETQAHLAIDRQTYKPLAGGAICSRHVGKLYASVREPGEKTDRIRQFGISRHIVVQYRGGIYKVHVADENDRLYTPE</sequence>
<dbReference type="AlphaFoldDB" id="A0AAN5CL38"/>
<dbReference type="EMBL" id="BTRK01000004">
    <property type="protein sequence ID" value="GMR46361.1"/>
    <property type="molecule type" value="Genomic_DNA"/>
</dbReference>
<dbReference type="PANTHER" id="PTHR22589:SF99">
    <property type="entry name" value="CHOLINE_CARNITINE ACYLTRANSFERASE DOMAIN-CONTAINING PROTEIN"/>
    <property type="match status" value="1"/>
</dbReference>
<dbReference type="GO" id="GO:0005739">
    <property type="term" value="C:mitochondrion"/>
    <property type="evidence" value="ECO:0007669"/>
    <property type="project" value="TreeGrafter"/>
</dbReference>
<reference evidence="4" key="1">
    <citation type="submission" date="2022-10" db="EMBL/GenBank/DDBJ databases">
        <title>Genome assembly of Pristionchus species.</title>
        <authorList>
            <person name="Yoshida K."/>
            <person name="Sommer R.J."/>
        </authorList>
    </citation>
    <scope>NUCLEOTIDE SEQUENCE [LARGE SCALE GENOMIC DNA]</scope>
    <source>
        <strain evidence="4">RS5460</strain>
    </source>
</reference>
<keyword evidence="1" id="KW-0012">Acyltransferase</keyword>
<evidence type="ECO:0000313" key="4">
    <source>
        <dbReference type="Proteomes" id="UP001328107"/>
    </source>
</evidence>
<dbReference type="GO" id="GO:0004095">
    <property type="term" value="F:carnitine O-palmitoyltransferase activity"/>
    <property type="evidence" value="ECO:0007669"/>
    <property type="project" value="TreeGrafter"/>
</dbReference>
<protein>
    <recommendedName>
        <fullName evidence="2">Choline/carnitine acyltransferase domain-containing protein</fullName>
    </recommendedName>
</protein>
<evidence type="ECO:0000259" key="2">
    <source>
        <dbReference type="Pfam" id="PF00755"/>
    </source>
</evidence>
<dbReference type="PANTHER" id="PTHR22589">
    <property type="entry name" value="CARNITINE O-ACYLTRANSFERASE"/>
    <property type="match status" value="1"/>
</dbReference>
<gene>
    <name evidence="3" type="ORF">PMAYCL1PPCAC_16556</name>
</gene>
<dbReference type="InterPro" id="IPR042231">
    <property type="entry name" value="Cho/carn_acyl_trans_2"/>
</dbReference>
<accession>A0AAN5CL38</accession>
<dbReference type="Pfam" id="PF00755">
    <property type="entry name" value="Carn_acyltransf"/>
    <property type="match status" value="1"/>
</dbReference>
<comment type="caution">
    <text evidence="3">The sequence shown here is derived from an EMBL/GenBank/DDBJ whole genome shotgun (WGS) entry which is preliminary data.</text>
</comment>
<dbReference type="GO" id="GO:0009437">
    <property type="term" value="P:carnitine metabolic process"/>
    <property type="evidence" value="ECO:0007669"/>
    <property type="project" value="TreeGrafter"/>
</dbReference>
<evidence type="ECO:0000256" key="1">
    <source>
        <dbReference type="ARBA" id="ARBA00023315"/>
    </source>
</evidence>
<dbReference type="InterPro" id="IPR039551">
    <property type="entry name" value="Cho/carn_acyl_trans"/>
</dbReference>
<proteinExistence type="predicted"/>
<feature type="domain" description="Choline/carnitine acyltransferase" evidence="2">
    <location>
        <begin position="14"/>
        <end position="102"/>
    </location>
</feature>
<dbReference type="SUPFAM" id="SSF52777">
    <property type="entry name" value="CoA-dependent acyltransferases"/>
    <property type="match status" value="1"/>
</dbReference>
<feature type="non-terminal residue" evidence="3">
    <location>
        <position position="103"/>
    </location>
</feature>
<keyword evidence="1" id="KW-0808">Transferase</keyword>